<dbReference type="Gene3D" id="2.60.200.20">
    <property type="match status" value="1"/>
</dbReference>
<protein>
    <submittedName>
        <fullName evidence="9">FtsK/SpoIIIE domain-containing protein</fullName>
    </submittedName>
</protein>
<proteinExistence type="predicted"/>
<dbReference type="Proteomes" id="UP001059859">
    <property type="component" value="Chromosome"/>
</dbReference>
<keyword evidence="2 4" id="KW-0547">Nucleotide-binding</keyword>
<name>A0ABY5YQI0_9MICC</name>
<dbReference type="InterPro" id="IPR027417">
    <property type="entry name" value="P-loop_NTPase"/>
</dbReference>
<feature type="binding site" evidence="4">
    <location>
        <begin position="573"/>
        <end position="580"/>
    </location>
    <ligand>
        <name>ATP</name>
        <dbReference type="ChEBI" id="CHEBI:30616"/>
    </ligand>
</feature>
<evidence type="ECO:0000259" key="7">
    <source>
        <dbReference type="PROSITE" id="PS50006"/>
    </source>
</evidence>
<dbReference type="PANTHER" id="PTHR22683:SF1">
    <property type="entry name" value="TYPE VII SECRETION SYSTEM PROTEIN ESSC"/>
    <property type="match status" value="1"/>
</dbReference>
<dbReference type="InterPro" id="IPR002543">
    <property type="entry name" value="FtsK_dom"/>
</dbReference>
<dbReference type="InterPro" id="IPR003593">
    <property type="entry name" value="AAA+_ATPase"/>
</dbReference>
<dbReference type="Pfam" id="PF00498">
    <property type="entry name" value="FHA"/>
    <property type="match status" value="1"/>
</dbReference>
<organism evidence="9 10">
    <name type="scientific">Arthrobacter zhaoxinii</name>
    <dbReference type="NCBI Taxonomy" id="2964616"/>
    <lineage>
        <taxon>Bacteria</taxon>
        <taxon>Bacillati</taxon>
        <taxon>Actinomycetota</taxon>
        <taxon>Actinomycetes</taxon>
        <taxon>Micrococcales</taxon>
        <taxon>Micrococcaceae</taxon>
        <taxon>Arthrobacter</taxon>
    </lineage>
</organism>
<keyword evidence="3 4" id="KW-0067">ATP-binding</keyword>
<dbReference type="PROSITE" id="PS50901">
    <property type="entry name" value="FTSK"/>
    <property type="match status" value="1"/>
</dbReference>
<evidence type="ECO:0000256" key="1">
    <source>
        <dbReference type="ARBA" id="ARBA00022553"/>
    </source>
</evidence>
<dbReference type="SUPFAM" id="SSF49879">
    <property type="entry name" value="SMAD/FHA domain"/>
    <property type="match status" value="1"/>
</dbReference>
<dbReference type="RefSeq" id="WP_260651675.1">
    <property type="nucleotide sequence ID" value="NZ_CP104275.1"/>
</dbReference>
<keyword evidence="1" id="KW-0597">Phosphoprotein</keyword>
<feature type="transmembrane region" description="Helical" evidence="6">
    <location>
        <begin position="204"/>
        <end position="222"/>
    </location>
</feature>
<dbReference type="InterPro" id="IPR008984">
    <property type="entry name" value="SMAD_FHA_dom_sf"/>
</dbReference>
<dbReference type="InterPro" id="IPR000253">
    <property type="entry name" value="FHA_dom"/>
</dbReference>
<dbReference type="SUPFAM" id="SSF52540">
    <property type="entry name" value="P-loop containing nucleoside triphosphate hydrolases"/>
    <property type="match status" value="2"/>
</dbReference>
<evidence type="ECO:0000256" key="4">
    <source>
        <dbReference type="PROSITE-ProRule" id="PRU00289"/>
    </source>
</evidence>
<dbReference type="SMART" id="SM00382">
    <property type="entry name" value="AAA"/>
    <property type="match status" value="2"/>
</dbReference>
<feature type="domain" description="FtsK" evidence="8">
    <location>
        <begin position="555"/>
        <end position="744"/>
    </location>
</feature>
<keyword evidence="6" id="KW-1133">Transmembrane helix</keyword>
<evidence type="ECO:0000256" key="3">
    <source>
        <dbReference type="ARBA" id="ARBA00022840"/>
    </source>
</evidence>
<dbReference type="Pfam" id="PF01580">
    <property type="entry name" value="FtsK_SpoIIIE"/>
    <property type="match status" value="1"/>
</dbReference>
<keyword evidence="6" id="KW-0812">Transmembrane</keyword>
<keyword evidence="6" id="KW-0472">Membrane</keyword>
<gene>
    <name evidence="9" type="ORF">N2K95_11590</name>
</gene>
<feature type="domain" description="FHA" evidence="7">
    <location>
        <begin position="96"/>
        <end position="151"/>
    </location>
</feature>
<dbReference type="EMBL" id="CP104275">
    <property type="protein sequence ID" value="UWX96304.1"/>
    <property type="molecule type" value="Genomic_DNA"/>
</dbReference>
<evidence type="ECO:0000256" key="5">
    <source>
        <dbReference type="SAM" id="MobiDB-lite"/>
    </source>
</evidence>
<dbReference type="PROSITE" id="PS50006">
    <property type="entry name" value="FHA_DOMAIN"/>
    <property type="match status" value="1"/>
</dbReference>
<evidence type="ECO:0000256" key="6">
    <source>
        <dbReference type="SAM" id="Phobius"/>
    </source>
</evidence>
<dbReference type="Gene3D" id="3.40.50.300">
    <property type="entry name" value="P-loop containing nucleotide triphosphate hydrolases"/>
    <property type="match status" value="2"/>
</dbReference>
<evidence type="ECO:0000313" key="9">
    <source>
        <dbReference type="EMBL" id="UWX96304.1"/>
    </source>
</evidence>
<sequence>MINISDKTSGASVASMLEERYGHARYTVQGSSLQELTPGKAPLVNGAVILRLEGSAGCAAAGMPARGGAPAPAPLLLVVCSGPDAGGITDLQRGTYTIGRRVPAECGPGQRIGITDPALSRHHTELVVGAESVTVRDLGSANGTWVDGRRVRVATVDTDSHLRFGYSHCRLVIPGPVREVESAPADPFSPLTVRFPEQGQKTGLLLVGALLPLLLGVVLAVATGMWMFLAFSALSAVTALLGAAGSRRRRREQAAAIALAAEEDGKRLRRAAPDPGATALGTGPAGPPVADASAAVYPVRIGAGTLPANIEVVPAPRHFTPPQISEAPVILALGRDRDIRLEGTAREQAALGRTILLQAAAAFVPHLVCIGTASELEPNARFLPGVTLAAMPEVSLPAVESAVAALRNVLTALPQAAGPADLVLFVHAAWAEHAGRLLQALPEARRPLVTVIRAGGLPAPVSVSLLGGRGTLAAAGRSVDFVPDLIQPKTFERLSRALASRPPSGPQHAAPGGTGQPPPAAAFEDCHPAASPDLLLHGWRDPGSGVAAVVGLSFSGPVLLELDKDGPHFLVAGTTGSGKSEFLRTFIGSLAALYPPTDITALLIDFKGGSGLGPLAALPHTVGFLTDFSAENVSRALVSLRAEVRRREALLAAGRADNLSAYNFTRPPEDRVPKLLVVVDEFRMLAEEVPTALPELLRIAAIGRSLGLHLVLATQRPQGAVTADIRANIATSVALRVQSAAESRDVIDADAASTIPPDLPGRAYVSKGGRLPLAFQSLSTAMRSGTDENPLKELHEHLSGAAGGARVRAETTADPDALHRMVTAIRAAADTGGYPDPFNPVRPPLPSALTADLLAGCRVADEAAPDGLVLGLMDEPGQQRQRILAWQPGIDFHLAVLGAPRSGAPDALGLIAAKHVTGLPGRHLYVLDSDGSLAWLAAAEQTGAYVGPQEVDRASRVLAYLAAEVLHRLGPAAPEAGMDRGPAHTGGAVPAAAQVHGPAAGVTLIITGWSRWCTAFRTGRGLTGEEDLSDLIRDGERADICVVLAGDREVLSARFFPLIPNRMYFPADASAETLLIWPRLPPMDRIRGRALVQGRCGTAEGLSTQLLTADIPPTPEQLVPLPSDSPSPHRIENLPAFVPPAQLKPARSGDWLPVGVFGDELATAAVRVLPGSVFLVAGPRGSGRTSFLRQLQRSADISSECVAADLAAALSLVEQGEKDLRRFLVLVDDADSLSSSTHQKLAKMQALGARLVLAAVAGHQLTVRVPLAQQIRSAPRGALLQPVSPVDGDIFGIRVEPGRRRPPGRCYLVDGAEVREAQAAYSAVE</sequence>
<dbReference type="CDD" id="cd01127">
    <property type="entry name" value="TrwB_TraG_TraD_VirD4"/>
    <property type="match status" value="1"/>
</dbReference>
<feature type="region of interest" description="Disordered" evidence="5">
    <location>
        <begin position="498"/>
        <end position="524"/>
    </location>
</feature>
<accession>A0ABY5YQI0</accession>
<evidence type="ECO:0000313" key="10">
    <source>
        <dbReference type="Proteomes" id="UP001059859"/>
    </source>
</evidence>
<dbReference type="PANTHER" id="PTHR22683">
    <property type="entry name" value="SPORULATION PROTEIN RELATED"/>
    <property type="match status" value="1"/>
</dbReference>
<evidence type="ECO:0000256" key="2">
    <source>
        <dbReference type="ARBA" id="ARBA00022741"/>
    </source>
</evidence>
<dbReference type="InterPro" id="IPR050206">
    <property type="entry name" value="FtsK/SpoIIIE/SftA"/>
</dbReference>
<reference evidence="9" key="1">
    <citation type="submission" date="2022-09" db="EMBL/GenBank/DDBJ databases">
        <title>Novel species in genus Arthrobacter.</title>
        <authorList>
            <person name="Liu Y."/>
        </authorList>
    </citation>
    <scope>NUCLEOTIDE SEQUENCE</scope>
    <source>
        <strain evidence="9">Zg-Y815</strain>
    </source>
</reference>
<dbReference type="SMART" id="SM00240">
    <property type="entry name" value="FHA"/>
    <property type="match status" value="1"/>
</dbReference>
<dbReference type="CDD" id="cd00060">
    <property type="entry name" value="FHA"/>
    <property type="match status" value="1"/>
</dbReference>
<evidence type="ECO:0000259" key="8">
    <source>
        <dbReference type="PROSITE" id="PS50901"/>
    </source>
</evidence>
<keyword evidence="10" id="KW-1185">Reference proteome</keyword>